<evidence type="ECO:0000313" key="3">
    <source>
        <dbReference type="EMBL" id="TXG89613.1"/>
    </source>
</evidence>
<protein>
    <submittedName>
        <fullName evidence="3">Uncharacterized protein</fullName>
    </submittedName>
</protein>
<reference evidence="3 4" key="1">
    <citation type="submission" date="2018-07" db="EMBL/GenBank/DDBJ databases">
        <title>Genome sequence of Rhodococcus rhodnii ATCC 35071 from Rhodnius prolixus.</title>
        <authorList>
            <person name="Patel V."/>
            <person name="Vogel K.J."/>
        </authorList>
    </citation>
    <scope>NUCLEOTIDE SEQUENCE [LARGE SCALE GENOMIC DNA]</scope>
    <source>
        <strain evidence="3 4">ATCC 35071</strain>
    </source>
</reference>
<proteinExistence type="predicted"/>
<gene>
    <name evidence="3" type="ORF">DW322_04460</name>
</gene>
<dbReference type="Proteomes" id="UP000471120">
    <property type="component" value="Unassembled WGS sequence"/>
</dbReference>
<evidence type="ECO:0000256" key="1">
    <source>
        <dbReference type="SAM" id="MobiDB-lite"/>
    </source>
</evidence>
<feature type="transmembrane region" description="Helical" evidence="2">
    <location>
        <begin position="125"/>
        <end position="143"/>
    </location>
</feature>
<dbReference type="RefSeq" id="WP_010840390.1">
    <property type="nucleotide sequence ID" value="NZ_QRCM01000001.1"/>
</dbReference>
<feature type="region of interest" description="Disordered" evidence="1">
    <location>
        <begin position="96"/>
        <end position="118"/>
    </location>
</feature>
<feature type="compositionally biased region" description="Basic and acidic residues" evidence="1">
    <location>
        <begin position="107"/>
        <end position="117"/>
    </location>
</feature>
<comment type="caution">
    <text evidence="3">The sequence shown here is derived from an EMBL/GenBank/DDBJ whole genome shotgun (WGS) entry which is preliminary data.</text>
</comment>
<feature type="compositionally biased region" description="Basic and acidic residues" evidence="1">
    <location>
        <begin position="164"/>
        <end position="181"/>
    </location>
</feature>
<evidence type="ECO:0000313" key="4">
    <source>
        <dbReference type="Proteomes" id="UP000471120"/>
    </source>
</evidence>
<evidence type="ECO:0000256" key="2">
    <source>
        <dbReference type="SAM" id="Phobius"/>
    </source>
</evidence>
<name>A0A6P2CAG1_9NOCA</name>
<accession>A0A6P2CAG1</accession>
<keyword evidence="2" id="KW-0472">Membrane</keyword>
<organism evidence="3 4">
    <name type="scientific">Rhodococcus rhodnii</name>
    <dbReference type="NCBI Taxonomy" id="38312"/>
    <lineage>
        <taxon>Bacteria</taxon>
        <taxon>Bacillati</taxon>
        <taxon>Actinomycetota</taxon>
        <taxon>Actinomycetes</taxon>
        <taxon>Mycobacteriales</taxon>
        <taxon>Nocardiaceae</taxon>
        <taxon>Rhodococcus</taxon>
    </lineage>
</organism>
<sequence length="235" mass="23390">MSRTAKKAETTLPVPSALLAQAPVVAETAKDVAAEARERAVEIAERVEEAAVAAKNSEAAESARSLARRGASAVGRGLTDLARFAGRSGTAVAAAGAAKKITPSGRSEAKAEAEAARKSTRRRRVLVFGGLTLGAVAIGGYLYSRSRTEPPVAAAPPKLAEYPTRADRKVVEDTADDKADSVAETTSDIAPSDEVPGAPKTNGAATGGASGASGTGASGTGAAGNGTSSSSDDKA</sequence>
<feature type="compositionally biased region" description="Gly residues" evidence="1">
    <location>
        <begin position="205"/>
        <end position="224"/>
    </location>
</feature>
<feature type="compositionally biased region" description="Low complexity" evidence="1">
    <location>
        <begin position="225"/>
        <end position="235"/>
    </location>
</feature>
<feature type="region of interest" description="Disordered" evidence="1">
    <location>
        <begin position="148"/>
        <end position="235"/>
    </location>
</feature>
<dbReference type="EMBL" id="QRCM01000001">
    <property type="protein sequence ID" value="TXG89613.1"/>
    <property type="molecule type" value="Genomic_DNA"/>
</dbReference>
<keyword evidence="2" id="KW-0812">Transmembrane</keyword>
<keyword evidence="2" id="KW-1133">Transmembrane helix</keyword>
<dbReference type="AlphaFoldDB" id="A0A6P2CAG1"/>